<keyword evidence="2" id="KW-0863">Zinc-finger</keyword>
<dbReference type="InterPro" id="IPR040115">
    <property type="entry name" value="Lnp"/>
</dbReference>
<feature type="coiled-coil region" evidence="3">
    <location>
        <begin position="11"/>
        <end position="38"/>
    </location>
</feature>
<evidence type="ECO:0000256" key="2">
    <source>
        <dbReference type="RuleBase" id="RU367073"/>
    </source>
</evidence>
<feature type="compositionally biased region" description="Basic and acidic residues" evidence="4">
    <location>
        <begin position="366"/>
        <end position="381"/>
    </location>
</feature>
<feature type="compositionally biased region" description="Basic and acidic residues" evidence="4">
    <location>
        <begin position="418"/>
        <end position="427"/>
    </location>
</feature>
<keyword evidence="2" id="KW-1133">Transmembrane helix</keyword>
<feature type="region of interest" description="Disordered" evidence="4">
    <location>
        <begin position="407"/>
        <end position="427"/>
    </location>
</feature>
<evidence type="ECO:0000313" key="7">
    <source>
        <dbReference type="Proteomes" id="UP001159428"/>
    </source>
</evidence>
<evidence type="ECO:0000313" key="6">
    <source>
        <dbReference type="EMBL" id="CAH3130906.1"/>
    </source>
</evidence>
<dbReference type="GO" id="GO:1903373">
    <property type="term" value="P:positive regulation of endoplasmic reticulum tubular network organization"/>
    <property type="evidence" value="ECO:0007669"/>
    <property type="project" value="UniProtKB-UniRule"/>
</dbReference>
<evidence type="ECO:0000256" key="4">
    <source>
        <dbReference type="SAM" id="MobiDB-lite"/>
    </source>
</evidence>
<keyword evidence="3" id="KW-0175">Coiled coil</keyword>
<dbReference type="InterPro" id="IPR019273">
    <property type="entry name" value="Lunapark_Znf"/>
</dbReference>
<sequence>MGLIFSRWRKKESLGEVLELLEKDIKALQSSQQRTENLRKKFIGSLILYSVVMYILAALVCYFYDFPKSWKAKIVRSIPLLVFPFVVYLLKRVLHYFFVQRISKNERRLEELKDKKRQVLEEVMEKETYKAAKDLLAKYDPNSEVVKVERKETPISTPTHSVQSPSGSMGTELRQRNALGKVESPGAPLQRTISEPSLAESPGQMNQSGDSKQTNQKAIEPKKSNSLMNIPSNSSGAASPLPPGTPRRVASPGPMPRPAQPILPRERTAMDKLVEYLVGDGPNNRYALICSQCHSHNGMALKEEFEYIAFRCCYCYQLNPAKKHRPTAPKLDYDTWSSPRQTSGQGAGLNHRKPTNSVQAMLEKKNVTQKADEPSSVKEEELLNGDDAAVEKIKGKMQCVLKIRDRDAKTANSSDINLEDKDCDQGH</sequence>
<keyword evidence="2" id="KW-0256">Endoplasmic reticulum</keyword>
<name>A0AAU9WYG9_9CNID</name>
<keyword evidence="7" id="KW-1185">Reference proteome</keyword>
<feature type="region of interest" description="Disordered" evidence="4">
    <location>
        <begin position="196"/>
        <end position="262"/>
    </location>
</feature>
<evidence type="ECO:0000259" key="5">
    <source>
        <dbReference type="Pfam" id="PF10058"/>
    </source>
</evidence>
<keyword evidence="2" id="KW-0472">Membrane</keyword>
<evidence type="ECO:0000256" key="3">
    <source>
        <dbReference type="SAM" id="Coils"/>
    </source>
</evidence>
<dbReference type="AlphaFoldDB" id="A0AAU9WYG9"/>
<dbReference type="PANTHER" id="PTHR22166">
    <property type="entry name" value="ENDOPLASMIC RETICULUM JUNCTION FORMATION PROTEIN LUNAPARK"/>
    <property type="match status" value="1"/>
</dbReference>
<dbReference type="Pfam" id="PF10058">
    <property type="entry name" value="Zn_ribbon_10"/>
    <property type="match status" value="1"/>
</dbReference>
<feature type="transmembrane region" description="Helical" evidence="2">
    <location>
        <begin position="77"/>
        <end position="99"/>
    </location>
</feature>
<accession>A0AAU9WYG9</accession>
<comment type="function">
    <text evidence="2">Plays a role in determining ER morphology.</text>
</comment>
<dbReference type="GO" id="GO:0071788">
    <property type="term" value="P:endoplasmic reticulum tubular network maintenance"/>
    <property type="evidence" value="ECO:0007669"/>
    <property type="project" value="UniProtKB-UniRule"/>
</dbReference>
<feature type="compositionally biased region" description="Polar residues" evidence="4">
    <location>
        <begin position="203"/>
        <end position="217"/>
    </location>
</feature>
<protein>
    <recommendedName>
        <fullName evidence="2">Endoplasmic reticulum junction formation protein lunapark</fullName>
    </recommendedName>
</protein>
<comment type="subcellular location">
    <subcellularLocation>
        <location evidence="2">Endoplasmic reticulum membrane</location>
        <topology evidence="2">Multi-pass membrane protein</topology>
    </subcellularLocation>
</comment>
<comment type="caution">
    <text evidence="6">The sequence shown here is derived from an EMBL/GenBank/DDBJ whole genome shotgun (WGS) entry which is preliminary data.</text>
</comment>
<feature type="compositionally biased region" description="Polar residues" evidence="4">
    <location>
        <begin position="224"/>
        <end position="237"/>
    </location>
</feature>
<feature type="compositionally biased region" description="Polar residues" evidence="4">
    <location>
        <begin position="154"/>
        <end position="169"/>
    </location>
</feature>
<feature type="region of interest" description="Disordered" evidence="4">
    <location>
        <begin position="147"/>
        <end position="172"/>
    </location>
</feature>
<evidence type="ECO:0000256" key="1">
    <source>
        <dbReference type="ARBA" id="ARBA00009940"/>
    </source>
</evidence>
<dbReference type="GO" id="GO:0008270">
    <property type="term" value="F:zinc ion binding"/>
    <property type="evidence" value="ECO:0007669"/>
    <property type="project" value="UniProtKB-KW"/>
</dbReference>
<keyword evidence="2" id="KW-0862">Zinc</keyword>
<dbReference type="GO" id="GO:0098826">
    <property type="term" value="C:endoplasmic reticulum tubular network membrane"/>
    <property type="evidence" value="ECO:0007669"/>
    <property type="project" value="UniProtKB-UniRule"/>
</dbReference>
<keyword evidence="2" id="KW-0812">Transmembrane</keyword>
<feature type="transmembrane region" description="Helical" evidence="2">
    <location>
        <begin position="42"/>
        <end position="65"/>
    </location>
</feature>
<dbReference type="Proteomes" id="UP001159428">
    <property type="component" value="Unassembled WGS sequence"/>
</dbReference>
<proteinExistence type="inferred from homology"/>
<comment type="domain">
    <text evidence="2">The C4-type zinc finger motif is necessary both for its ER three-way tubular junction localization and formation.</text>
</comment>
<comment type="similarity">
    <text evidence="1 2">Belongs to the lunapark family.</text>
</comment>
<dbReference type="EMBL" id="CALNXJ010000025">
    <property type="protein sequence ID" value="CAH3130906.1"/>
    <property type="molecule type" value="Genomic_DNA"/>
</dbReference>
<organism evidence="6 7">
    <name type="scientific">Pocillopora meandrina</name>
    <dbReference type="NCBI Taxonomy" id="46732"/>
    <lineage>
        <taxon>Eukaryota</taxon>
        <taxon>Metazoa</taxon>
        <taxon>Cnidaria</taxon>
        <taxon>Anthozoa</taxon>
        <taxon>Hexacorallia</taxon>
        <taxon>Scleractinia</taxon>
        <taxon>Astrocoeniina</taxon>
        <taxon>Pocilloporidae</taxon>
        <taxon>Pocillopora</taxon>
    </lineage>
</organism>
<feature type="coiled-coil region" evidence="3">
    <location>
        <begin position="102"/>
        <end position="129"/>
    </location>
</feature>
<reference evidence="6 7" key="1">
    <citation type="submission" date="2022-05" db="EMBL/GenBank/DDBJ databases">
        <authorList>
            <consortium name="Genoscope - CEA"/>
            <person name="William W."/>
        </authorList>
    </citation>
    <scope>NUCLEOTIDE SEQUENCE [LARGE SCALE GENOMIC DNA]</scope>
</reference>
<gene>
    <name evidence="6" type="ORF">PMEA_00014387</name>
</gene>
<dbReference type="PANTHER" id="PTHR22166:SF12">
    <property type="entry name" value="ENDOPLASMIC RETICULUM JUNCTION FORMATION PROTEIN LUNAPARK"/>
    <property type="match status" value="1"/>
</dbReference>
<feature type="region of interest" description="Disordered" evidence="4">
    <location>
        <begin position="366"/>
        <end position="387"/>
    </location>
</feature>
<feature type="domain" description="Lunapark zinc ribbon" evidence="5">
    <location>
        <begin position="270"/>
        <end position="319"/>
    </location>
</feature>
<keyword evidence="2" id="KW-0479">Metal-binding</keyword>